<dbReference type="Proteomes" id="UP000502677">
    <property type="component" value="Chromosome"/>
</dbReference>
<dbReference type="PROSITE" id="PS50231">
    <property type="entry name" value="RICIN_B_LECTIN"/>
    <property type="match status" value="1"/>
</dbReference>
<keyword evidence="1" id="KW-1133">Transmembrane helix</keyword>
<dbReference type="SMART" id="SM00458">
    <property type="entry name" value="RICIN"/>
    <property type="match status" value="1"/>
</dbReference>
<organism evidence="3 4">
    <name type="scientific">Leucobacter viscericola</name>
    <dbReference type="NCBI Taxonomy" id="2714935"/>
    <lineage>
        <taxon>Bacteria</taxon>
        <taxon>Bacillati</taxon>
        <taxon>Actinomycetota</taxon>
        <taxon>Actinomycetes</taxon>
        <taxon>Micrococcales</taxon>
        <taxon>Microbacteriaceae</taxon>
        <taxon>Leucobacter</taxon>
    </lineage>
</organism>
<evidence type="ECO:0000313" key="3">
    <source>
        <dbReference type="EMBL" id="QIK62911.1"/>
    </source>
</evidence>
<dbReference type="GO" id="GO:0030246">
    <property type="term" value="F:carbohydrate binding"/>
    <property type="evidence" value="ECO:0007669"/>
    <property type="project" value="UniProtKB-KW"/>
</dbReference>
<keyword evidence="1" id="KW-0472">Membrane</keyword>
<dbReference type="Gene3D" id="2.80.10.50">
    <property type="match status" value="2"/>
</dbReference>
<feature type="transmembrane region" description="Helical" evidence="1">
    <location>
        <begin position="12"/>
        <end position="35"/>
    </location>
</feature>
<dbReference type="Pfam" id="PF00652">
    <property type="entry name" value="Ricin_B_lectin"/>
    <property type="match status" value="1"/>
</dbReference>
<sequence>MKIPTFSRRTRLSATTIAVTTFLVSLGALPAVALWEASSTATGTVNVPKVEVTQSGFTGLTATYLNSALSSTGSFTIKNTGGAAGVAGAVVTATGTLAEAMSVQAWPVANTAACTTATDAPETAVMGTWANFPALEPIQLDPAATITVCVRTTIADRNAVTSATGSQSVSPKIAASLTAGNWTVTAAATTVTQATKLIYPVATGYLVDGAAANWFAIKSGDGRCLDVNASGVAAGTTVQSYTCNNSGAQRFEIVPIPDTELVTIRPKSSGLLNVAINASNKTVLATPNIDAADQQWRVDRISATTYMIVSAKNGLCFSGSGANAQASVATCSGTSYQTQSLPRDTFGCSASGAVLTVRLGVTTTPRTYSLQYRAEDGPWTTIGSIATTVTSFNVTFPTTATQTYEARVTDERGSIIYSGMTLFTDSATKKVTCGTGWS</sequence>
<gene>
    <name evidence="3" type="ORF">G7068_06635</name>
</gene>
<keyword evidence="4" id="KW-1185">Reference proteome</keyword>
<accession>A0A6G7XEW6</accession>
<keyword evidence="1" id="KW-0812">Transmembrane</keyword>
<reference evidence="3 4" key="1">
    <citation type="submission" date="2020-03" db="EMBL/GenBank/DDBJ databases">
        <title>Leucobacter sp. nov., isolated from beetles.</title>
        <authorList>
            <person name="Hyun D.-W."/>
            <person name="Bae J.-W."/>
        </authorList>
    </citation>
    <scope>NUCLEOTIDE SEQUENCE [LARGE SCALE GENOMIC DNA]</scope>
    <source>
        <strain evidence="3 4">HDW9C</strain>
    </source>
</reference>
<keyword evidence="3" id="KW-0430">Lectin</keyword>
<evidence type="ECO:0000313" key="4">
    <source>
        <dbReference type="Proteomes" id="UP000502677"/>
    </source>
</evidence>
<dbReference type="SUPFAM" id="SSF50370">
    <property type="entry name" value="Ricin B-like lectins"/>
    <property type="match status" value="1"/>
</dbReference>
<name>A0A6G7XEW6_9MICO</name>
<dbReference type="CDD" id="cd00161">
    <property type="entry name" value="beta-trefoil_Ricin-like"/>
    <property type="match status" value="1"/>
</dbReference>
<dbReference type="InterPro" id="IPR006311">
    <property type="entry name" value="TAT_signal"/>
</dbReference>
<dbReference type="EMBL" id="CP049863">
    <property type="protein sequence ID" value="QIK62911.1"/>
    <property type="molecule type" value="Genomic_DNA"/>
</dbReference>
<proteinExistence type="predicted"/>
<protein>
    <submittedName>
        <fullName evidence="3">Ricin-type beta-trefoil lectin domain protein</fullName>
    </submittedName>
</protein>
<evidence type="ECO:0000259" key="2">
    <source>
        <dbReference type="SMART" id="SM00458"/>
    </source>
</evidence>
<dbReference type="PROSITE" id="PS51318">
    <property type="entry name" value="TAT"/>
    <property type="match status" value="1"/>
</dbReference>
<dbReference type="AlphaFoldDB" id="A0A6G7XEW6"/>
<feature type="domain" description="Ricin B lectin" evidence="2">
    <location>
        <begin position="213"/>
        <end position="342"/>
    </location>
</feature>
<dbReference type="InterPro" id="IPR000772">
    <property type="entry name" value="Ricin_B_lectin"/>
</dbReference>
<dbReference type="KEGG" id="lvi:G7068_06635"/>
<dbReference type="InterPro" id="IPR035992">
    <property type="entry name" value="Ricin_B-like_lectins"/>
</dbReference>
<dbReference type="RefSeq" id="WP_166290448.1">
    <property type="nucleotide sequence ID" value="NZ_CP049863.1"/>
</dbReference>
<evidence type="ECO:0000256" key="1">
    <source>
        <dbReference type="SAM" id="Phobius"/>
    </source>
</evidence>